<evidence type="ECO:0000313" key="2">
    <source>
        <dbReference type="Proteomes" id="UP000241074"/>
    </source>
</evidence>
<dbReference type="EMBL" id="CP027860">
    <property type="protein sequence ID" value="AVP99006.1"/>
    <property type="molecule type" value="Genomic_DNA"/>
</dbReference>
<dbReference type="KEGG" id="xba:C7S18_18295"/>
<sequence>MRVRVLSDQNPSGAHPMHGIRFLERLSLALVLTIGCSQVGAQSINQLTDLNTGPNGSEFGSLGTEAVFFDGRHVFAATDRVHGLELWVTDGTAPNTRMLVDLCPGQCSGNPNNLYVEGSNLFFAGDDGKTGSELWRLPAGSDVPVQVSDLNAGAEGSSPARFSRISFVVNSSVVTRTFFTATRNDVGRELWRLNAGGSPTATLEFDINPGGGSSSIGKFGVANSQAAFTAAPDGSTREFLLLNYSTTTAVPTSITSVGGFGLSSQRRLTEELLTLGAKSYLLVSDSATLDSELYASDGTTAGTVRLFTADQITQLTLQVTLNRVFGAARNGSATSLLVSDGTTGGTSVIGTAGIAPSAMVPLSNRLFFFANSASNGRELFSSDGTTAGTGLFKDLVAGGGAVATVIGRRSSNGLRAYFGFGDQLWITDGTVANTIEVSGSAISGSGGLIAAILPTTGQSALIGFANQAFTAGEPFFTSGTAVSTVALGNLASEVGDSFPTPISVDNGRLIFVASVQNQTSNGRSMPILGGTIESLGSFSGSQSGVHFGKRWLRASSGATLTNGLPSGTTSLTGFNGELFDPDCIIERGGLVHFIATASGGASAYEIWQSDGTQAGTLPVTSLSTTENSVLSICASNFRTLVGLGDAIYFVGALSSASGLELLKLSGQNQVSQVAEIRSGSTSADIRDMMALNNRFVFTANDGIFGNELWASDGTGQGTERLTDISPGSTGSNITLLARIGQRIVFSARNSTLGNELYVTDGTVSGTTLVRDLFVGSGSGLGTSLPVRTVSDNELYFVGLSSSEPNCRLFRTNGTIAGTRCAYDSGALNLGPIMRLASTSQGALVFASKRPGSSEGEELHVMFQGQLVNLPGLDLNPGAAGSMPGDLLAAGASVVFTADNGTSGTELFRLDLPDLALIFKSGFE</sequence>
<proteinExistence type="predicted"/>
<gene>
    <name evidence="1" type="ORF">C7S18_18295</name>
</gene>
<accession>A0A2P1PVY1</accession>
<keyword evidence="2" id="KW-1185">Reference proteome</keyword>
<dbReference type="Proteomes" id="UP000241074">
    <property type="component" value="Chromosome"/>
</dbReference>
<protein>
    <recommendedName>
        <fullName evidence="3">Hyalin</fullName>
    </recommendedName>
</protein>
<name>A0A2P1PVY1_9GAMM</name>
<reference evidence="1 2" key="2">
    <citation type="submission" date="2018-03" db="EMBL/GenBank/DDBJ databases">
        <authorList>
            <person name="Keele B.F."/>
        </authorList>
    </citation>
    <scope>NUCLEOTIDE SEQUENCE [LARGE SCALE GENOMIC DNA]</scope>
    <source>
        <strain evidence="1 2">D13</strain>
    </source>
</reference>
<dbReference type="OrthoDB" id="5242130at2"/>
<reference evidence="1 2" key="1">
    <citation type="submission" date="2018-03" db="EMBL/GenBank/DDBJ databases">
        <title>Ahniella affigens gen. nov., sp. nov., a gammaproteobacterium isolated from sandy soil near a stream.</title>
        <authorList>
            <person name="Ko Y."/>
            <person name="Kim J.-H."/>
        </authorList>
    </citation>
    <scope>NUCLEOTIDE SEQUENCE [LARGE SCALE GENOMIC DNA]</scope>
    <source>
        <strain evidence="1 2">D13</strain>
    </source>
</reference>
<evidence type="ECO:0008006" key="3">
    <source>
        <dbReference type="Google" id="ProtNLM"/>
    </source>
</evidence>
<organism evidence="1 2">
    <name type="scientific">Ahniella affigens</name>
    <dbReference type="NCBI Taxonomy" id="2021234"/>
    <lineage>
        <taxon>Bacteria</taxon>
        <taxon>Pseudomonadati</taxon>
        <taxon>Pseudomonadota</taxon>
        <taxon>Gammaproteobacteria</taxon>
        <taxon>Lysobacterales</taxon>
        <taxon>Rhodanobacteraceae</taxon>
        <taxon>Ahniella</taxon>
    </lineage>
</organism>
<evidence type="ECO:0000313" key="1">
    <source>
        <dbReference type="EMBL" id="AVP99006.1"/>
    </source>
</evidence>
<dbReference type="AlphaFoldDB" id="A0A2P1PVY1"/>